<comment type="caution">
    <text evidence="3">The sequence shown here is derived from an EMBL/GenBank/DDBJ whole genome shotgun (WGS) entry which is preliminary data.</text>
</comment>
<gene>
    <name evidence="3" type="ORF">Fot_33290</name>
</gene>
<dbReference type="Pfam" id="PF03398">
    <property type="entry name" value="Ist1"/>
    <property type="match status" value="1"/>
</dbReference>
<dbReference type="Gene3D" id="1.20.1260.60">
    <property type="entry name" value="Vacuolar protein sorting-associated protein Ist1"/>
    <property type="match status" value="1"/>
</dbReference>
<protein>
    <recommendedName>
        <fullName evidence="5">IST1-like protein</fullName>
    </recommendedName>
</protein>
<reference evidence="4" key="1">
    <citation type="submission" date="2024-07" db="EMBL/GenBank/DDBJ databases">
        <title>Two chromosome-level genome assemblies of Korean endemic species Abeliophyllum distichum and Forsythia ovata (Oleaceae).</title>
        <authorList>
            <person name="Jang H."/>
        </authorList>
    </citation>
    <scope>NUCLEOTIDE SEQUENCE [LARGE SCALE GENOMIC DNA]</scope>
</reference>
<dbReference type="Proteomes" id="UP001604277">
    <property type="component" value="Unassembled WGS sequence"/>
</dbReference>
<comment type="similarity">
    <text evidence="1">Belongs to the IST1 family.</text>
</comment>
<sequence>MVRSGPSYKRGGRRHIAVLDSSIEDSSATRLGRMGIRKKLRAFLGKDSRTTKFRSNINLTTARLSILKNQRRARCSVARSDVVELLKLGNHDRALLRVEQVIKEQNMLDVFSIIEGYCHLLIDRVNLVQQQKVCPDELKEAVSSLVYAATRCGELPELQEIRAIFTSQFGKEFAASAIELHNGCIVNPKIIQKLSTSVPSLENKMKVLKEIGSEYNIDLQTEKAASVLAVENQESGTENQQKPYPMTTSGVSNPEENRPIRSEDIERVETFYDSVKMRRSYTDVADAAQAAFESASYAAAAARAAVVLSRFESTDHDGPSSPNVRTRIEPMNSKLLTREQKVVAGFVDAKVELRFKKIHPIQNYSSNSSRKIEQYKNGTEFKISLSGSSSESIDDNVKETKMPYSEEGRLGRERVSDASDDETAHISRTPRSETYFMNTGIKDDIPEGRSTKPYCSSHKNFPLRSQTGLKMESSQKHFAEEIRTQGAEHLNVNKRPISVRTRWTHDW</sequence>
<name>A0ABD1TAR5_9LAMI</name>
<dbReference type="PANTHER" id="PTHR12161">
    <property type="entry name" value="IST1 FAMILY MEMBER"/>
    <property type="match status" value="1"/>
</dbReference>
<dbReference type="AlphaFoldDB" id="A0ABD1TAR5"/>
<feature type="compositionally biased region" description="Polar residues" evidence="2">
    <location>
        <begin position="232"/>
        <end position="254"/>
    </location>
</feature>
<dbReference type="InterPro" id="IPR005061">
    <property type="entry name" value="Ist1"/>
</dbReference>
<evidence type="ECO:0000256" key="2">
    <source>
        <dbReference type="SAM" id="MobiDB-lite"/>
    </source>
</evidence>
<dbReference type="FunFam" id="1.20.1260.60:FF:000002">
    <property type="entry name" value="Vacuolar protein sorting-associated protein IST1"/>
    <property type="match status" value="1"/>
</dbReference>
<dbReference type="InterPro" id="IPR042277">
    <property type="entry name" value="IST1-like"/>
</dbReference>
<evidence type="ECO:0000256" key="1">
    <source>
        <dbReference type="ARBA" id="ARBA00005536"/>
    </source>
</evidence>
<feature type="region of interest" description="Disordered" evidence="2">
    <location>
        <begin position="232"/>
        <end position="257"/>
    </location>
</feature>
<organism evidence="3 4">
    <name type="scientific">Forsythia ovata</name>
    <dbReference type="NCBI Taxonomy" id="205694"/>
    <lineage>
        <taxon>Eukaryota</taxon>
        <taxon>Viridiplantae</taxon>
        <taxon>Streptophyta</taxon>
        <taxon>Embryophyta</taxon>
        <taxon>Tracheophyta</taxon>
        <taxon>Spermatophyta</taxon>
        <taxon>Magnoliopsida</taxon>
        <taxon>eudicotyledons</taxon>
        <taxon>Gunneridae</taxon>
        <taxon>Pentapetalae</taxon>
        <taxon>asterids</taxon>
        <taxon>lamiids</taxon>
        <taxon>Lamiales</taxon>
        <taxon>Oleaceae</taxon>
        <taxon>Forsythieae</taxon>
        <taxon>Forsythia</taxon>
    </lineage>
</organism>
<keyword evidence="4" id="KW-1185">Reference proteome</keyword>
<dbReference type="PANTHER" id="PTHR12161:SF16">
    <property type="entry name" value="REGULATOR OF VPS4 ACTIVITY IN THE MVB PATHWAY PROTEIN"/>
    <property type="match status" value="1"/>
</dbReference>
<accession>A0ABD1TAR5</accession>
<evidence type="ECO:0008006" key="5">
    <source>
        <dbReference type="Google" id="ProtNLM"/>
    </source>
</evidence>
<evidence type="ECO:0000313" key="3">
    <source>
        <dbReference type="EMBL" id="KAL2509643.1"/>
    </source>
</evidence>
<proteinExistence type="inferred from homology"/>
<evidence type="ECO:0000313" key="4">
    <source>
        <dbReference type="Proteomes" id="UP001604277"/>
    </source>
</evidence>
<dbReference type="EMBL" id="JBFOLJ010000009">
    <property type="protein sequence ID" value="KAL2509643.1"/>
    <property type="molecule type" value="Genomic_DNA"/>
</dbReference>